<organism evidence="1 2">
    <name type="scientific">Liberibacter crescens (strain BT-1)</name>
    <dbReference type="NCBI Taxonomy" id="1215343"/>
    <lineage>
        <taxon>Bacteria</taxon>
        <taxon>Pseudomonadati</taxon>
        <taxon>Pseudomonadota</taxon>
        <taxon>Alphaproteobacteria</taxon>
        <taxon>Hyphomicrobiales</taxon>
        <taxon>Rhizobiaceae</taxon>
        <taxon>Liberibacter</taxon>
    </lineage>
</organism>
<gene>
    <name evidence="1" type="ordered locus">B488_05030</name>
</gene>
<dbReference type="PATRIC" id="fig|1215343.11.peg.512"/>
<sequence length="133" mass="14300">MAHVNVGESAITTLAVRGHIDACQARAAVRFRALWEAAGGMDYVSVNLDGIRVDGGARNDGITENRMSALQQLVACRNLLGVRAYGLMIAVAGQGKAISDMGHTKHEKNIIASNIKNCLEDLAIYWGYKSKDV</sequence>
<dbReference type="Proteomes" id="UP000010799">
    <property type="component" value="Chromosome"/>
</dbReference>
<dbReference type="HOGENOM" id="CLU_118928_0_0_5"/>
<dbReference type="eggNOG" id="ENOG50315TE">
    <property type="taxonomic scope" value="Bacteria"/>
</dbReference>
<proteinExistence type="predicted"/>
<dbReference type="EMBL" id="CP003789">
    <property type="protein sequence ID" value="AGA64495.1"/>
    <property type="molecule type" value="Genomic_DNA"/>
</dbReference>
<evidence type="ECO:0000313" key="1">
    <source>
        <dbReference type="EMBL" id="AGA64495.1"/>
    </source>
</evidence>
<reference evidence="1 2" key="1">
    <citation type="journal article" date="2012" name="Stand. Genomic Sci.">
        <title>Complete genome sequence of Liberibacter crescens BT-1.</title>
        <authorList>
            <person name="Leonard M.T."/>
            <person name="Fagen J.R."/>
            <person name="Davis-Richardson A.G."/>
            <person name="Davis M.J."/>
            <person name="Triplett E.W."/>
        </authorList>
    </citation>
    <scope>NUCLEOTIDE SEQUENCE [LARGE SCALE GENOMIC DNA]</scope>
    <source>
        <strain evidence="1 2">BT-1</strain>
    </source>
</reference>
<dbReference type="AlphaFoldDB" id="L0EUI3"/>
<keyword evidence="2" id="KW-1185">Reference proteome</keyword>
<evidence type="ECO:0000313" key="2">
    <source>
        <dbReference type="Proteomes" id="UP000010799"/>
    </source>
</evidence>
<name>L0EUI3_LIBCB</name>
<protein>
    <submittedName>
        <fullName evidence="1">Uncharacterized protein</fullName>
    </submittedName>
</protein>
<accession>L0EUI3</accession>
<dbReference type="KEGG" id="lcc:B488_05030"/>